<dbReference type="InterPro" id="IPR036890">
    <property type="entry name" value="HATPase_C_sf"/>
</dbReference>
<feature type="non-terminal residue" evidence="8">
    <location>
        <position position="1"/>
    </location>
</feature>
<dbReference type="GO" id="GO:0000160">
    <property type="term" value="P:phosphorelay signal transduction system"/>
    <property type="evidence" value="ECO:0007669"/>
    <property type="project" value="UniProtKB-KW"/>
</dbReference>
<dbReference type="Gene3D" id="3.30.565.10">
    <property type="entry name" value="Histidine kinase-like ATPase, C-terminal domain"/>
    <property type="match status" value="1"/>
</dbReference>
<keyword evidence="3" id="KW-0547">Nucleotide-binding</keyword>
<dbReference type="AlphaFoldDB" id="A0A0F9BE02"/>
<keyword evidence="2" id="KW-0808">Transferase</keyword>
<accession>A0A0F9BE02</accession>
<dbReference type="GO" id="GO:0016301">
    <property type="term" value="F:kinase activity"/>
    <property type="evidence" value="ECO:0007669"/>
    <property type="project" value="UniProtKB-KW"/>
</dbReference>
<keyword evidence="4" id="KW-0418">Kinase</keyword>
<keyword evidence="6" id="KW-0902">Two-component regulatory system</keyword>
<feature type="domain" description="Histidine kinase" evidence="7">
    <location>
        <begin position="23"/>
        <end position="232"/>
    </location>
</feature>
<name>A0A0F9BE02_9ZZZZ</name>
<dbReference type="InterPro" id="IPR004358">
    <property type="entry name" value="Sig_transdc_His_kin-like_C"/>
</dbReference>
<organism evidence="8">
    <name type="scientific">marine sediment metagenome</name>
    <dbReference type="NCBI Taxonomy" id="412755"/>
    <lineage>
        <taxon>unclassified sequences</taxon>
        <taxon>metagenomes</taxon>
        <taxon>ecological metagenomes</taxon>
    </lineage>
</organism>
<dbReference type="CDD" id="cd00075">
    <property type="entry name" value="HATPase"/>
    <property type="match status" value="1"/>
</dbReference>
<dbReference type="PROSITE" id="PS50109">
    <property type="entry name" value="HIS_KIN"/>
    <property type="match status" value="1"/>
</dbReference>
<dbReference type="SUPFAM" id="SSF55874">
    <property type="entry name" value="ATPase domain of HSP90 chaperone/DNA topoisomerase II/histidine kinase"/>
    <property type="match status" value="1"/>
</dbReference>
<dbReference type="PRINTS" id="PR00344">
    <property type="entry name" value="BCTRLSENSOR"/>
</dbReference>
<evidence type="ECO:0000259" key="7">
    <source>
        <dbReference type="PROSITE" id="PS50109"/>
    </source>
</evidence>
<evidence type="ECO:0000256" key="6">
    <source>
        <dbReference type="ARBA" id="ARBA00023012"/>
    </source>
</evidence>
<dbReference type="PANTHER" id="PTHR43065">
    <property type="entry name" value="SENSOR HISTIDINE KINASE"/>
    <property type="match status" value="1"/>
</dbReference>
<reference evidence="8" key="1">
    <citation type="journal article" date="2015" name="Nature">
        <title>Complex archaea that bridge the gap between prokaryotes and eukaryotes.</title>
        <authorList>
            <person name="Spang A."/>
            <person name="Saw J.H."/>
            <person name="Jorgensen S.L."/>
            <person name="Zaremba-Niedzwiedzka K."/>
            <person name="Martijn J."/>
            <person name="Lind A.E."/>
            <person name="van Eijk R."/>
            <person name="Schleper C."/>
            <person name="Guy L."/>
            <person name="Ettema T.J."/>
        </authorList>
    </citation>
    <scope>NUCLEOTIDE SEQUENCE</scope>
</reference>
<dbReference type="GO" id="GO:0005524">
    <property type="term" value="F:ATP binding"/>
    <property type="evidence" value="ECO:0007669"/>
    <property type="project" value="UniProtKB-KW"/>
</dbReference>
<protein>
    <recommendedName>
        <fullName evidence="7">Histidine kinase domain-containing protein</fullName>
    </recommendedName>
</protein>
<dbReference type="Gene3D" id="1.10.287.130">
    <property type="match status" value="1"/>
</dbReference>
<dbReference type="SMART" id="SM00387">
    <property type="entry name" value="HATPase_c"/>
    <property type="match status" value="1"/>
</dbReference>
<evidence type="ECO:0000313" key="8">
    <source>
        <dbReference type="EMBL" id="KKK82646.1"/>
    </source>
</evidence>
<evidence type="ECO:0000256" key="5">
    <source>
        <dbReference type="ARBA" id="ARBA00022840"/>
    </source>
</evidence>
<keyword evidence="5" id="KW-0067">ATP-binding</keyword>
<evidence type="ECO:0000256" key="4">
    <source>
        <dbReference type="ARBA" id="ARBA00022777"/>
    </source>
</evidence>
<evidence type="ECO:0000256" key="2">
    <source>
        <dbReference type="ARBA" id="ARBA00022679"/>
    </source>
</evidence>
<sequence length="232" mass="25145">EKRLQKQLIVSERFAAIGQAFTGIQHGMKNMLNALKGGAYMVKIGLAKNDLEMLRDGWAIVQEGIGSLTEMSSHLLNYVKDWRPEFKQVDVSNLVGGATKIFKQTAIDKGVDLQTRISDGVKPVLCDDKLITSAVVDLLSNALDACLEKEYDKGETPVIEVRVDTSTRGEFLLIEVQDNGCGMSEAVKANIFAPFFSTKNKRGTGLGLALTSRVISVHGGAIRVESASNQGS</sequence>
<dbReference type="InterPro" id="IPR005467">
    <property type="entry name" value="His_kinase_dom"/>
</dbReference>
<proteinExistence type="predicted"/>
<gene>
    <name evidence="8" type="ORF">LCGC14_2801320</name>
</gene>
<dbReference type="EMBL" id="LAZR01052579">
    <property type="protein sequence ID" value="KKK82646.1"/>
    <property type="molecule type" value="Genomic_DNA"/>
</dbReference>
<evidence type="ECO:0000256" key="1">
    <source>
        <dbReference type="ARBA" id="ARBA00022553"/>
    </source>
</evidence>
<comment type="caution">
    <text evidence="8">The sequence shown here is derived from an EMBL/GenBank/DDBJ whole genome shotgun (WGS) entry which is preliminary data.</text>
</comment>
<dbReference type="PANTHER" id="PTHR43065:SF10">
    <property type="entry name" value="PEROXIDE STRESS-ACTIVATED HISTIDINE KINASE MAK3"/>
    <property type="match status" value="1"/>
</dbReference>
<dbReference type="Pfam" id="PF02518">
    <property type="entry name" value="HATPase_c"/>
    <property type="match status" value="1"/>
</dbReference>
<keyword evidence="1" id="KW-0597">Phosphoprotein</keyword>
<evidence type="ECO:0000256" key="3">
    <source>
        <dbReference type="ARBA" id="ARBA00022741"/>
    </source>
</evidence>
<dbReference type="InterPro" id="IPR003594">
    <property type="entry name" value="HATPase_dom"/>
</dbReference>